<dbReference type="PANTHER" id="PTHR40590">
    <property type="entry name" value="CYTOPLASMIC PROTEIN-RELATED"/>
    <property type="match status" value="1"/>
</dbReference>
<name>A0A7Y0AYJ9_9HYPH</name>
<dbReference type="EMBL" id="JABBGK010000003">
    <property type="protein sequence ID" value="NML75818.1"/>
    <property type="molecule type" value="Genomic_DNA"/>
</dbReference>
<comment type="caution">
    <text evidence="1">The sequence shown here is derived from an EMBL/GenBank/DDBJ whole genome shotgun (WGS) entry which is preliminary data.</text>
</comment>
<dbReference type="InterPro" id="IPR047111">
    <property type="entry name" value="YbaP-like"/>
</dbReference>
<sequence>MIALSFDRFRHRLTMTSPGDVLLWLAAALPLALLAAVVVALLSVASANAAEPVTCNGKNLLPGLQQSDPAAYRKILAEAEKTPNGKGLFWKIEKEGLKPSYLLGTMHVTDPRVLTMPAAARKAAADASTIVIESDEILDEKKAAAAMLMHPELTMFMDGTTIRDHLSAEDATLLEDGLKERGLALAAVARMKPWIISSFVALPACEIARKAGGASFLDKLIAEDAIKAGKKVAGLETLAEQLKAMADLPVEFHLQALIETLELGDRMDDVIETMTMLYLAGETGMTMPMLAAVTPGKPGEDESGYAAFEQRIVLDRNKVMAERAAPMLAEGNVFVAVGALHLPGKGGLVELLRKQGFKVTAVNG</sequence>
<organism evidence="1 2">
    <name type="scientific">Rhizobium terricola</name>
    <dbReference type="NCBI Taxonomy" id="2728849"/>
    <lineage>
        <taxon>Bacteria</taxon>
        <taxon>Pseudomonadati</taxon>
        <taxon>Pseudomonadota</taxon>
        <taxon>Alphaproteobacteria</taxon>
        <taxon>Hyphomicrobiales</taxon>
        <taxon>Rhizobiaceae</taxon>
        <taxon>Rhizobium/Agrobacterium group</taxon>
        <taxon>Rhizobium</taxon>
    </lineage>
</organism>
<protein>
    <submittedName>
        <fullName evidence="1">Polysaccharide biosynthesis protein GumN</fullName>
    </submittedName>
</protein>
<dbReference type="RefSeq" id="WP_169593752.1">
    <property type="nucleotide sequence ID" value="NZ_JABBGK010000003.1"/>
</dbReference>
<dbReference type="CDD" id="cd14789">
    <property type="entry name" value="Tiki"/>
    <property type="match status" value="1"/>
</dbReference>
<gene>
    <name evidence="1" type="ORF">HHL25_16930</name>
</gene>
<dbReference type="PANTHER" id="PTHR40590:SF1">
    <property type="entry name" value="CYTOPLASMIC PROTEIN"/>
    <property type="match status" value="1"/>
</dbReference>
<accession>A0A7Y0AYJ9</accession>
<keyword evidence="2" id="KW-1185">Reference proteome</keyword>
<evidence type="ECO:0000313" key="1">
    <source>
        <dbReference type="EMBL" id="NML75818.1"/>
    </source>
</evidence>
<dbReference type="Proteomes" id="UP000541470">
    <property type="component" value="Unassembled WGS sequence"/>
</dbReference>
<evidence type="ECO:0000313" key="2">
    <source>
        <dbReference type="Proteomes" id="UP000541470"/>
    </source>
</evidence>
<dbReference type="AlphaFoldDB" id="A0A7Y0AYJ9"/>
<reference evidence="1 2" key="1">
    <citation type="submission" date="2020-04" db="EMBL/GenBank/DDBJ databases">
        <title>Rhizobium sp. S-51 isolated from soil.</title>
        <authorList>
            <person name="Dahal R.H."/>
        </authorList>
    </citation>
    <scope>NUCLEOTIDE SEQUENCE [LARGE SCALE GENOMIC DNA]</scope>
    <source>
        <strain evidence="1 2">S-51</strain>
    </source>
</reference>
<proteinExistence type="predicted"/>
<dbReference type="Pfam" id="PF01963">
    <property type="entry name" value="TraB_PrgY_gumN"/>
    <property type="match status" value="1"/>
</dbReference>
<dbReference type="InterPro" id="IPR002816">
    <property type="entry name" value="TraB/PrgY/GumN_fam"/>
</dbReference>